<accession>R7S003</accession>
<dbReference type="RefSeq" id="XP_007389220.1">
    <property type="nucleotide sequence ID" value="XM_007389158.1"/>
</dbReference>
<keyword evidence="3" id="KW-1185">Reference proteome</keyword>
<proteinExistence type="predicted"/>
<protein>
    <recommendedName>
        <fullName evidence="4">Small secreted protein</fullName>
    </recommendedName>
</protein>
<evidence type="ECO:0000313" key="2">
    <source>
        <dbReference type="EMBL" id="EIN03563.1"/>
    </source>
</evidence>
<keyword evidence="1" id="KW-0732">Signal</keyword>
<dbReference type="OrthoDB" id="3223416at2759"/>
<dbReference type="OMA" id="NIQTIAW"/>
<dbReference type="Proteomes" id="UP000054196">
    <property type="component" value="Unassembled WGS sequence"/>
</dbReference>
<dbReference type="GeneID" id="18876224"/>
<dbReference type="EMBL" id="JH687561">
    <property type="protein sequence ID" value="EIN03563.1"/>
    <property type="molecule type" value="Genomic_DNA"/>
</dbReference>
<feature type="signal peptide" evidence="1">
    <location>
        <begin position="1"/>
        <end position="19"/>
    </location>
</feature>
<dbReference type="eggNOG" id="ENOG502S6HE">
    <property type="taxonomic scope" value="Eukaryota"/>
</dbReference>
<reference evidence="3" key="1">
    <citation type="journal article" date="2012" name="Science">
        <title>The Paleozoic origin of enzymatic lignin decomposition reconstructed from 31 fungal genomes.</title>
        <authorList>
            <person name="Floudas D."/>
            <person name="Binder M."/>
            <person name="Riley R."/>
            <person name="Barry K."/>
            <person name="Blanchette R.A."/>
            <person name="Henrissat B."/>
            <person name="Martinez A.T."/>
            <person name="Otillar R."/>
            <person name="Spatafora J.W."/>
            <person name="Yadav J.S."/>
            <person name="Aerts A."/>
            <person name="Benoit I."/>
            <person name="Boyd A."/>
            <person name="Carlson A."/>
            <person name="Copeland A."/>
            <person name="Coutinho P.M."/>
            <person name="de Vries R.P."/>
            <person name="Ferreira P."/>
            <person name="Findley K."/>
            <person name="Foster B."/>
            <person name="Gaskell J."/>
            <person name="Glotzer D."/>
            <person name="Gorecki P."/>
            <person name="Heitman J."/>
            <person name="Hesse C."/>
            <person name="Hori C."/>
            <person name="Igarashi K."/>
            <person name="Jurgens J.A."/>
            <person name="Kallen N."/>
            <person name="Kersten P."/>
            <person name="Kohler A."/>
            <person name="Kuees U."/>
            <person name="Kumar T.K.A."/>
            <person name="Kuo A."/>
            <person name="LaButti K."/>
            <person name="Larrondo L.F."/>
            <person name="Lindquist E."/>
            <person name="Ling A."/>
            <person name="Lombard V."/>
            <person name="Lucas S."/>
            <person name="Lundell T."/>
            <person name="Martin R."/>
            <person name="McLaughlin D.J."/>
            <person name="Morgenstern I."/>
            <person name="Morin E."/>
            <person name="Murat C."/>
            <person name="Nagy L.G."/>
            <person name="Nolan M."/>
            <person name="Ohm R.A."/>
            <person name="Patyshakuliyeva A."/>
            <person name="Rokas A."/>
            <person name="Ruiz-Duenas F.J."/>
            <person name="Sabat G."/>
            <person name="Salamov A."/>
            <person name="Samejima M."/>
            <person name="Schmutz J."/>
            <person name="Slot J.C."/>
            <person name="St John F."/>
            <person name="Stenlid J."/>
            <person name="Sun H."/>
            <person name="Sun S."/>
            <person name="Syed K."/>
            <person name="Tsang A."/>
            <person name="Wiebenga A."/>
            <person name="Young D."/>
            <person name="Pisabarro A."/>
            <person name="Eastwood D.C."/>
            <person name="Martin F."/>
            <person name="Cullen D."/>
            <person name="Grigoriev I.V."/>
            <person name="Hibbett D.S."/>
        </authorList>
    </citation>
    <scope>NUCLEOTIDE SEQUENCE [LARGE SCALE GENOMIC DNA]</scope>
    <source>
        <strain evidence="3">HHB-11173 SS5</strain>
    </source>
</reference>
<evidence type="ECO:0000313" key="3">
    <source>
        <dbReference type="Proteomes" id="UP000054196"/>
    </source>
</evidence>
<gene>
    <name evidence="2" type="ORF">PUNSTDRAFT_109317</name>
</gene>
<evidence type="ECO:0008006" key="4">
    <source>
        <dbReference type="Google" id="ProtNLM"/>
    </source>
</evidence>
<name>R7S003_PUNST</name>
<dbReference type="AlphaFoldDB" id="R7S003"/>
<organism evidence="2 3">
    <name type="scientific">Punctularia strigosozonata (strain HHB-11173)</name>
    <name type="common">White-rot fungus</name>
    <dbReference type="NCBI Taxonomy" id="741275"/>
    <lineage>
        <taxon>Eukaryota</taxon>
        <taxon>Fungi</taxon>
        <taxon>Dikarya</taxon>
        <taxon>Basidiomycota</taxon>
        <taxon>Agaricomycotina</taxon>
        <taxon>Agaricomycetes</taxon>
        <taxon>Corticiales</taxon>
        <taxon>Punctulariaceae</taxon>
        <taxon>Punctularia</taxon>
    </lineage>
</organism>
<dbReference type="HOGENOM" id="CLU_062260_1_0_1"/>
<evidence type="ECO:0000256" key="1">
    <source>
        <dbReference type="SAM" id="SignalP"/>
    </source>
</evidence>
<dbReference type="KEGG" id="psq:PUNSTDRAFT_109317"/>
<sequence>MFGKSSLLVAFLASSVAFAANQALTATAIVTDKHKHSAFECWQLDAPFTTSTGAGTAGASTLQLGNLANATYTVLPPHFEGGVHNAPHPQYVLFTAGLAHITLPNNPGEAYVVGGGEGLVIAVDTTGGGHNTSYPSGETTIGFQIPFEGGKYPAYKVLNKGPCTVSQIRST</sequence>
<feature type="chain" id="PRO_5004455406" description="Small secreted protein" evidence="1">
    <location>
        <begin position="20"/>
        <end position="171"/>
    </location>
</feature>